<dbReference type="Proteomes" id="UP000626092">
    <property type="component" value="Unassembled WGS sequence"/>
</dbReference>
<reference evidence="2" key="1">
    <citation type="submission" date="2019-11" db="EMBL/GenBank/DDBJ databases">
        <authorList>
            <person name="Liu Y."/>
            <person name="Hou J."/>
            <person name="Li T.-Q."/>
            <person name="Guan C.-H."/>
            <person name="Wu X."/>
            <person name="Wu H.-Z."/>
            <person name="Ling F."/>
            <person name="Zhang R."/>
            <person name="Shi X.-G."/>
            <person name="Ren J.-P."/>
            <person name="Chen E.-F."/>
            <person name="Sun J.-M."/>
        </authorList>
    </citation>
    <scope>NUCLEOTIDE SEQUENCE</scope>
    <source>
        <strain evidence="2">Adult_tree_wgs_1</strain>
        <tissue evidence="2">Leaves</tissue>
    </source>
</reference>
<dbReference type="PANTHER" id="PTHR33116">
    <property type="entry name" value="REVERSE TRANSCRIPTASE ZINC-BINDING DOMAIN-CONTAINING PROTEIN-RELATED-RELATED"/>
    <property type="match status" value="1"/>
</dbReference>
<organism evidence="2 3">
    <name type="scientific">Rhododendron simsii</name>
    <name type="common">Sims's rhododendron</name>
    <dbReference type="NCBI Taxonomy" id="118357"/>
    <lineage>
        <taxon>Eukaryota</taxon>
        <taxon>Viridiplantae</taxon>
        <taxon>Streptophyta</taxon>
        <taxon>Embryophyta</taxon>
        <taxon>Tracheophyta</taxon>
        <taxon>Spermatophyta</taxon>
        <taxon>Magnoliopsida</taxon>
        <taxon>eudicotyledons</taxon>
        <taxon>Gunneridae</taxon>
        <taxon>Pentapetalae</taxon>
        <taxon>asterids</taxon>
        <taxon>Ericales</taxon>
        <taxon>Ericaceae</taxon>
        <taxon>Ericoideae</taxon>
        <taxon>Rhodoreae</taxon>
        <taxon>Rhododendron</taxon>
    </lineage>
</organism>
<dbReference type="PANTHER" id="PTHR33116:SF78">
    <property type="entry name" value="OS12G0587133 PROTEIN"/>
    <property type="match status" value="1"/>
</dbReference>
<gene>
    <name evidence="2" type="ORF">RHSIM_Rhsim06G0099100</name>
</gene>
<evidence type="ECO:0000313" key="2">
    <source>
        <dbReference type="EMBL" id="KAF7140462.1"/>
    </source>
</evidence>
<evidence type="ECO:0000313" key="3">
    <source>
        <dbReference type="Proteomes" id="UP000626092"/>
    </source>
</evidence>
<accession>A0A834LLK0</accession>
<dbReference type="OrthoDB" id="1934719at2759"/>
<comment type="caution">
    <text evidence="2">The sequence shown here is derived from an EMBL/GenBank/DDBJ whole genome shotgun (WGS) entry which is preliminary data.</text>
</comment>
<protein>
    <recommendedName>
        <fullName evidence="1">Reverse transcriptase domain-containing protein</fullName>
    </recommendedName>
</protein>
<feature type="domain" description="Reverse transcriptase" evidence="1">
    <location>
        <begin position="76"/>
        <end position="147"/>
    </location>
</feature>
<name>A0A834LLK0_RHOSS</name>
<dbReference type="EMBL" id="WJXA01000006">
    <property type="protein sequence ID" value="KAF7140462.1"/>
    <property type="molecule type" value="Genomic_DNA"/>
</dbReference>
<proteinExistence type="predicted"/>
<evidence type="ECO:0000259" key="1">
    <source>
        <dbReference type="Pfam" id="PF00078"/>
    </source>
</evidence>
<keyword evidence="3" id="KW-1185">Reference proteome</keyword>
<sequence length="279" mass="31426">MVTETVKESGKISGSNPPVTPTAVVAPVPAMVPVNHAKKPTFDGKCFVCDKQGNQNNKPVQANMIEMEIESLFDGGRRIADNIFLTQELMRGYHKHSSTPRCAMKVDIVKAYDNVRWEFLWDVLTSMNFHPKMIQWLKACVSTANYSLCFNDEAIGRSLFSLTLNSIGNVAPPNLSTYALKRNNQWAFPMTQSPDLNEIRSDLQLVPINVTTGAKCTWTLTASRKFTISSLWEHLRSHYPVITWSKVVTNQGVYSFIDILLDPPCFHTQLINACCHTHY</sequence>
<dbReference type="AlphaFoldDB" id="A0A834LLK0"/>
<dbReference type="InterPro" id="IPR000477">
    <property type="entry name" value="RT_dom"/>
</dbReference>
<dbReference type="Pfam" id="PF00078">
    <property type="entry name" value="RVT_1"/>
    <property type="match status" value="1"/>
</dbReference>